<dbReference type="EMBL" id="ML143445">
    <property type="protein sequence ID" value="TBU26496.1"/>
    <property type="molecule type" value="Genomic_DNA"/>
</dbReference>
<organism evidence="1">
    <name type="scientific">Dichomitus squalens</name>
    <dbReference type="NCBI Taxonomy" id="114155"/>
    <lineage>
        <taxon>Eukaryota</taxon>
        <taxon>Fungi</taxon>
        <taxon>Dikarya</taxon>
        <taxon>Basidiomycota</taxon>
        <taxon>Agaricomycotina</taxon>
        <taxon>Agaricomycetes</taxon>
        <taxon>Polyporales</taxon>
        <taxon>Polyporaceae</taxon>
        <taxon>Dichomitus</taxon>
    </lineage>
</organism>
<dbReference type="AlphaFoldDB" id="A0A4V2K2E6"/>
<name>A0A4V2K2E6_9APHY</name>
<gene>
    <name evidence="1" type="ORF">BD311DRAFT_446191</name>
    <name evidence="2" type="ORF">BD311DRAFT_446522</name>
</gene>
<dbReference type="EMBL" id="ML143445">
    <property type="protein sequence ID" value="TBU26507.1"/>
    <property type="molecule type" value="Genomic_DNA"/>
</dbReference>
<reference evidence="1" key="1">
    <citation type="submission" date="2019-01" db="EMBL/GenBank/DDBJ databases">
        <title>Draft genome sequences of three monokaryotic isolates of the white-rot basidiomycete fungus Dichomitus squalens.</title>
        <authorList>
            <consortium name="DOE Joint Genome Institute"/>
            <person name="Lopez S.C."/>
            <person name="Andreopoulos B."/>
            <person name="Pangilinan J."/>
            <person name="Lipzen A."/>
            <person name="Riley R."/>
            <person name="Ahrendt S."/>
            <person name="Ng V."/>
            <person name="Barry K."/>
            <person name="Daum C."/>
            <person name="Grigoriev I.V."/>
            <person name="Hilden K.S."/>
            <person name="Makela M.R."/>
            <person name="de Vries R.P."/>
        </authorList>
    </citation>
    <scope>NUCLEOTIDE SEQUENCE [LARGE SCALE GENOMIC DNA]</scope>
    <source>
        <strain evidence="1">OM18370.1</strain>
    </source>
</reference>
<protein>
    <submittedName>
        <fullName evidence="1">Uncharacterized protein</fullName>
    </submittedName>
</protein>
<sequence>MRIAQCRLFRLFGDRRRSWHSTRLYDGQTVVLVMIYVIFPFSGRQNTACTVTRSYAVPYSGSSLILNARLYSWADHGFPVRVLFSMLPYGLRNAFAQLLGIQRCIVGQAHPHFPIFIDGNGDS</sequence>
<evidence type="ECO:0000313" key="1">
    <source>
        <dbReference type="EMBL" id="TBU26496.1"/>
    </source>
</evidence>
<accession>A0A4V2K2E6</accession>
<evidence type="ECO:0000313" key="2">
    <source>
        <dbReference type="EMBL" id="TBU26507.1"/>
    </source>
</evidence>
<dbReference type="Proteomes" id="UP000292957">
    <property type="component" value="Unassembled WGS sequence"/>
</dbReference>
<proteinExistence type="predicted"/>